<keyword evidence="2" id="KW-1185">Reference proteome</keyword>
<evidence type="ECO:0000313" key="1">
    <source>
        <dbReference type="EMBL" id="MBS9720165.1"/>
    </source>
</evidence>
<dbReference type="RefSeq" id="WP_213983720.1">
    <property type="nucleotide sequence ID" value="NZ_JAFMNX010000001.1"/>
</dbReference>
<comment type="caution">
    <text evidence="1">The sequence shown here is derived from an EMBL/GenBank/DDBJ whole genome shotgun (WGS) entry which is preliminary data.</text>
</comment>
<sequence>MKYEQPAGALPDASYVDGNRSAGVVGSVVPAKAIENPMRELIHLILYSGQTPDPADLEQVRKAIAFMIDQAIGSGDPMDYLLLGQARTRLPIFPEVSTADGKINVLSPGAGTVVVPAGVSFLHRGIAPVSTSDVVEANRTFATAAAKTYHLRWTPAGYTLKDVADAAYNPTAVPETDARFDSGYDDMLIARVVTNAQNVAGITPLINKDRLFRREEVSGACVNLNLPNTQSWEFSRTCTTAWARTPQIAAIEGSISAALPVDVSGIDGGANVIRDRTVTRYGTSGGIFTDWGRNDNMSGVQGRLIFQLAA</sequence>
<organism evidence="1 2">
    <name type="scientific">Tianweitania aestuarii</name>
    <dbReference type="NCBI Taxonomy" id="2814886"/>
    <lineage>
        <taxon>Bacteria</taxon>
        <taxon>Pseudomonadati</taxon>
        <taxon>Pseudomonadota</taxon>
        <taxon>Alphaproteobacteria</taxon>
        <taxon>Hyphomicrobiales</taxon>
        <taxon>Phyllobacteriaceae</taxon>
        <taxon>Tianweitania</taxon>
    </lineage>
</organism>
<evidence type="ECO:0008006" key="3">
    <source>
        <dbReference type="Google" id="ProtNLM"/>
    </source>
</evidence>
<proteinExistence type="predicted"/>
<dbReference type="EMBL" id="JAFMNX010000001">
    <property type="protein sequence ID" value="MBS9720165.1"/>
    <property type="molecule type" value="Genomic_DNA"/>
</dbReference>
<accession>A0ABS5RSZ1</accession>
<gene>
    <name evidence="1" type="ORF">JYU29_05625</name>
</gene>
<dbReference type="Proteomes" id="UP001297272">
    <property type="component" value="Unassembled WGS sequence"/>
</dbReference>
<reference evidence="1 2" key="1">
    <citation type="submission" date="2021-03" db="EMBL/GenBank/DDBJ databases">
        <title>Tianweitania aestuarii sp. nov., isolated from a tidal flat.</title>
        <authorList>
            <person name="Park S."/>
            <person name="Yoon J.-H."/>
        </authorList>
    </citation>
    <scope>NUCLEOTIDE SEQUENCE [LARGE SCALE GENOMIC DNA]</scope>
    <source>
        <strain evidence="1 2">BSSL-BM11</strain>
    </source>
</reference>
<protein>
    <recommendedName>
        <fullName evidence="3">Phage tail protein</fullName>
    </recommendedName>
</protein>
<name>A0ABS5RSZ1_9HYPH</name>
<evidence type="ECO:0000313" key="2">
    <source>
        <dbReference type="Proteomes" id="UP001297272"/>
    </source>
</evidence>